<evidence type="ECO:0000313" key="3">
    <source>
        <dbReference type="Proteomes" id="UP000578036"/>
    </source>
</evidence>
<comment type="caution">
    <text evidence="2">The sequence shown here is derived from an EMBL/GenBank/DDBJ whole genome shotgun (WGS) entry which is preliminary data.</text>
</comment>
<dbReference type="AlphaFoldDB" id="A0A7W4VCZ9"/>
<keyword evidence="3" id="KW-1185">Reference proteome</keyword>
<dbReference type="RefSeq" id="WP_183299921.1">
    <property type="nucleotide sequence ID" value="NZ_JACHWF010000004.1"/>
</dbReference>
<sequence>MKPAWRIATDTPLYTADDASGAGARATGGRWNRQGTPLTYAASSIALACLETLVHLGSAGLPLNRYLVRIDIPDDLWAAARHLTAASAPVGWDAIPAGKTSLDTGEAWVREGTGALLLVPSIVIPEEFNVLVNPLHAAARRLAYTKVRRWQYDARLA</sequence>
<dbReference type="SMART" id="SM00953">
    <property type="entry name" value="RES"/>
    <property type="match status" value="1"/>
</dbReference>
<proteinExistence type="predicted"/>
<dbReference type="Pfam" id="PF08808">
    <property type="entry name" value="RES"/>
    <property type="match status" value="1"/>
</dbReference>
<accession>A0A7W4VCZ9</accession>
<dbReference type="Proteomes" id="UP000578036">
    <property type="component" value="Unassembled WGS sequence"/>
</dbReference>
<dbReference type="InterPro" id="IPR014914">
    <property type="entry name" value="RES_dom"/>
</dbReference>
<name>A0A7W4VCZ9_9BURK</name>
<evidence type="ECO:0000313" key="2">
    <source>
        <dbReference type="EMBL" id="MBB3009311.1"/>
    </source>
</evidence>
<evidence type="ECO:0000259" key="1">
    <source>
        <dbReference type="SMART" id="SM00953"/>
    </source>
</evidence>
<organism evidence="2 3">
    <name type="scientific">Cupriavidus alkaliphilus</name>
    <dbReference type="NCBI Taxonomy" id="942866"/>
    <lineage>
        <taxon>Bacteria</taxon>
        <taxon>Pseudomonadati</taxon>
        <taxon>Pseudomonadota</taxon>
        <taxon>Betaproteobacteria</taxon>
        <taxon>Burkholderiales</taxon>
        <taxon>Burkholderiaceae</taxon>
        <taxon>Cupriavidus</taxon>
    </lineage>
</organism>
<reference evidence="2 3" key="1">
    <citation type="submission" date="2020-08" db="EMBL/GenBank/DDBJ databases">
        <title>Genomic Encyclopedia of Type Strains, Phase IV (KMG-V): Genome sequencing to study the core and pangenomes of soil and plant-associated prokaryotes.</title>
        <authorList>
            <person name="Whitman W."/>
        </authorList>
    </citation>
    <scope>NUCLEOTIDE SEQUENCE [LARGE SCALE GENOMIC DNA]</scope>
    <source>
        <strain evidence="2 3">SLV-2362</strain>
    </source>
</reference>
<gene>
    <name evidence="2" type="ORF">FHX61_003984</name>
</gene>
<feature type="domain" description="RES" evidence="1">
    <location>
        <begin position="18"/>
        <end position="146"/>
    </location>
</feature>
<dbReference type="EMBL" id="JACHWF010000004">
    <property type="protein sequence ID" value="MBB3009311.1"/>
    <property type="molecule type" value="Genomic_DNA"/>
</dbReference>
<protein>
    <submittedName>
        <fullName evidence="2">RES domain-containing protein</fullName>
    </submittedName>
</protein>